<feature type="non-terminal residue" evidence="1">
    <location>
        <position position="1"/>
    </location>
</feature>
<keyword evidence="2" id="KW-1185">Reference proteome</keyword>
<evidence type="ECO:0000313" key="2">
    <source>
        <dbReference type="Proteomes" id="UP000824469"/>
    </source>
</evidence>
<dbReference type="AlphaFoldDB" id="A0AA38CPV2"/>
<reference evidence="1 2" key="1">
    <citation type="journal article" date="2021" name="Nat. Plants">
        <title>The Taxus genome provides insights into paclitaxel biosynthesis.</title>
        <authorList>
            <person name="Xiong X."/>
            <person name="Gou J."/>
            <person name="Liao Q."/>
            <person name="Li Y."/>
            <person name="Zhou Q."/>
            <person name="Bi G."/>
            <person name="Li C."/>
            <person name="Du R."/>
            <person name="Wang X."/>
            <person name="Sun T."/>
            <person name="Guo L."/>
            <person name="Liang H."/>
            <person name="Lu P."/>
            <person name="Wu Y."/>
            <person name="Zhang Z."/>
            <person name="Ro D.K."/>
            <person name="Shang Y."/>
            <person name="Huang S."/>
            <person name="Yan J."/>
        </authorList>
    </citation>
    <scope>NUCLEOTIDE SEQUENCE [LARGE SCALE GENOMIC DNA]</scope>
    <source>
        <strain evidence="1">Ta-2019</strain>
    </source>
</reference>
<protein>
    <submittedName>
        <fullName evidence="1">Uncharacterized protein</fullName>
    </submittedName>
</protein>
<gene>
    <name evidence="1" type="ORF">KI387_012487</name>
</gene>
<sequence length="104" mass="11826">RTHERTQMTSRKEDVSDLTVMKKLKEMMKELKGLRERTWSVSHDSRVYSITYTLWWRGIQHAVLLETSGATLGDAAAYTTGVGAQQPTVHRETALHSAGLLWLL</sequence>
<accession>A0AA38CPV2</accession>
<dbReference type="Proteomes" id="UP000824469">
    <property type="component" value="Unassembled WGS sequence"/>
</dbReference>
<dbReference type="EMBL" id="JAHRHJ020000009">
    <property type="protein sequence ID" value="KAH9300904.1"/>
    <property type="molecule type" value="Genomic_DNA"/>
</dbReference>
<name>A0AA38CPV2_TAXCH</name>
<organism evidence="1 2">
    <name type="scientific">Taxus chinensis</name>
    <name type="common">Chinese yew</name>
    <name type="synonym">Taxus wallichiana var. chinensis</name>
    <dbReference type="NCBI Taxonomy" id="29808"/>
    <lineage>
        <taxon>Eukaryota</taxon>
        <taxon>Viridiplantae</taxon>
        <taxon>Streptophyta</taxon>
        <taxon>Embryophyta</taxon>
        <taxon>Tracheophyta</taxon>
        <taxon>Spermatophyta</taxon>
        <taxon>Pinopsida</taxon>
        <taxon>Pinidae</taxon>
        <taxon>Conifers II</taxon>
        <taxon>Cupressales</taxon>
        <taxon>Taxaceae</taxon>
        <taxon>Taxus</taxon>
    </lineage>
</organism>
<proteinExistence type="predicted"/>
<comment type="caution">
    <text evidence="1">The sequence shown here is derived from an EMBL/GenBank/DDBJ whole genome shotgun (WGS) entry which is preliminary data.</text>
</comment>
<evidence type="ECO:0000313" key="1">
    <source>
        <dbReference type="EMBL" id="KAH9300904.1"/>
    </source>
</evidence>